<evidence type="ECO:0000256" key="1">
    <source>
        <dbReference type="ARBA" id="ARBA00005007"/>
    </source>
</evidence>
<dbReference type="Proteomes" id="UP000295344">
    <property type="component" value="Unassembled WGS sequence"/>
</dbReference>
<dbReference type="PANTHER" id="PTHR32502:SF2">
    <property type="entry name" value="D-TAGATOSE-1,6-BISPHOSPHATE ALDOLASE SUBUNIT KBAZ"/>
    <property type="match status" value="1"/>
</dbReference>
<dbReference type="PANTHER" id="PTHR32502">
    <property type="entry name" value="N-ACETYLGALACTOSAMINE PERMEASE II COMPONENT-RELATED"/>
    <property type="match status" value="1"/>
</dbReference>
<keyword evidence="3" id="KW-1185">Reference proteome</keyword>
<accession>A0A4R7FL75</accession>
<sequence>MDVALDEGKAHARMTDHLGAVLRAHKAGHAVGIASVCSAHPLVLAAAMRQAAADGSPVLVEATSNQVDQFGGYTGMRPADFRDLVHRIAAEEGLPADRVALGGDHLGPNTWQGEPEDVAMPKAEDLVRAYAAAGYTKLHLDCSMPLAGDATPLTDDVVAARAARLLVAAEAAAPDPDAVRYVIGTEVPVPGGAHETIDALRPTPPEAARATLAAHRRAFEAAGAGDAWPRIMALVVQPGVEFDHVRVFDYDPSRTEALQHVLDDEPDAVFEAHSTDYQLEEGLAALVRDHWAVLKVGPGLTFALREGLLALAAIEDQLVPAAERSDLLAVIERVMLGDPDRWERYYEGTPDEQRIARRFSYSDRMRYSLPDPRIEAAVDRLLANLDAAGVPEPLLSQYLPAQYLRVRRGELPNEPRALLLDRVRDALRPYATATRAADLPAESAPSGVRR</sequence>
<dbReference type="Gene3D" id="3.20.20.70">
    <property type="entry name" value="Aldolase class I"/>
    <property type="match status" value="1"/>
</dbReference>
<dbReference type="AlphaFoldDB" id="A0A4R7FL75"/>
<evidence type="ECO:0000313" key="3">
    <source>
        <dbReference type="Proteomes" id="UP000295344"/>
    </source>
</evidence>
<gene>
    <name evidence="2" type="ORF">CLV52_2075</name>
</gene>
<dbReference type="GO" id="GO:0005886">
    <property type="term" value="C:plasma membrane"/>
    <property type="evidence" value="ECO:0007669"/>
    <property type="project" value="TreeGrafter"/>
</dbReference>
<protein>
    <submittedName>
        <fullName evidence="2">Tagatose-bisphosphate aldolase noncatalytic subunit</fullName>
    </submittedName>
</protein>
<dbReference type="InterPro" id="IPR012062">
    <property type="entry name" value="GatZ/KbaZ-like"/>
</dbReference>
<dbReference type="SUPFAM" id="SSF51569">
    <property type="entry name" value="Aldolase"/>
    <property type="match status" value="1"/>
</dbReference>
<reference evidence="2 3" key="1">
    <citation type="submission" date="2019-03" db="EMBL/GenBank/DDBJ databases">
        <title>Genomic Encyclopedia of Archaeal and Bacterial Type Strains, Phase II (KMG-II): from individual species to whole genera.</title>
        <authorList>
            <person name="Goeker M."/>
        </authorList>
    </citation>
    <scope>NUCLEOTIDE SEQUENCE [LARGE SCALE GENOMIC DNA]</scope>
    <source>
        <strain evidence="2 3">DSM 24782</strain>
    </source>
</reference>
<comment type="pathway">
    <text evidence="1">Carbohydrate metabolism.</text>
</comment>
<dbReference type="GO" id="GO:0009401">
    <property type="term" value="P:phosphoenolpyruvate-dependent sugar phosphotransferase system"/>
    <property type="evidence" value="ECO:0007669"/>
    <property type="project" value="TreeGrafter"/>
</dbReference>
<evidence type="ECO:0000313" key="2">
    <source>
        <dbReference type="EMBL" id="TDS77135.1"/>
    </source>
</evidence>
<comment type="caution">
    <text evidence="2">The sequence shown here is derived from an EMBL/GenBank/DDBJ whole genome shotgun (WGS) entry which is preliminary data.</text>
</comment>
<name>A0A4R7FL75_9MICO</name>
<dbReference type="Pfam" id="PF08013">
    <property type="entry name" value="GatZ_KbaZ-like"/>
    <property type="match status" value="1"/>
</dbReference>
<organism evidence="2 3">
    <name type="scientific">Amnibacterium kyonggiense</name>
    <dbReference type="NCBI Taxonomy" id="595671"/>
    <lineage>
        <taxon>Bacteria</taxon>
        <taxon>Bacillati</taxon>
        <taxon>Actinomycetota</taxon>
        <taxon>Actinomycetes</taxon>
        <taxon>Micrococcales</taxon>
        <taxon>Microbacteriaceae</taxon>
        <taxon>Amnibacterium</taxon>
    </lineage>
</organism>
<dbReference type="InterPro" id="IPR050303">
    <property type="entry name" value="GatZ_KbaZ_carbometab"/>
</dbReference>
<dbReference type="InterPro" id="IPR013785">
    <property type="entry name" value="Aldolase_TIM"/>
</dbReference>
<dbReference type="Gene3D" id="1.10.400.20">
    <property type="entry name" value="putative tagatose 6-phosphate kinase domain like"/>
    <property type="match status" value="1"/>
</dbReference>
<dbReference type="PIRSF" id="PIRSF009264">
    <property type="entry name" value="TagBP_ald_AgaZ"/>
    <property type="match status" value="1"/>
</dbReference>
<dbReference type="GO" id="GO:0005975">
    <property type="term" value="P:carbohydrate metabolic process"/>
    <property type="evidence" value="ECO:0007669"/>
    <property type="project" value="InterPro"/>
</dbReference>
<proteinExistence type="predicted"/>
<dbReference type="EMBL" id="SOAM01000002">
    <property type="protein sequence ID" value="TDS77135.1"/>
    <property type="molecule type" value="Genomic_DNA"/>
</dbReference>
<dbReference type="NCBIfam" id="TIGR02810">
    <property type="entry name" value="agaZ_gatZ"/>
    <property type="match status" value="1"/>
</dbReference>